<sequence length="461" mass="51878">MWSYNPQVAAKDVVRKVLSEPIRPQFAIASVDPWYYHHRLEAHKLISTKLGSKVPVITILSKTNMGRDAIFNESEEDMEKKGIMLTVGFLPGMKVKQISLLQKEILSFNQQAFRIDKFLKDIRKFSTSISGCRSPAAIMIFSRNPEGLIAVMRKVDHAMSPETVIVGAYGCGFQHTDGYLGNKISTEKHVTAYALVFATENNKGHGIGEIKFHAVLSSGLQPFGPVYAASVKKRYSFYTGLTARIEGSRENLSGGTLLSQAYVELGGGPRHLYIGVTKRRKFSIGREKVRWITSVAFHEVEKINYGWLIVNDTDMDIRTGDTFRFYCHDPTTGNISNHLRSFKQGSTTHSDEWEVFGGLIFTSFGRGKSFDNSLFMDNFPGVTRGCTFYGRVFGRGDLTPCVDNSPFLDNFPRLTCGGTFCGWLFGCGEKTSYLSKSQERKWVRHCVHEYEALYLIMSYIP</sequence>
<dbReference type="Proteomes" id="UP000215914">
    <property type="component" value="Chromosome 4"/>
</dbReference>
<evidence type="ECO:0000313" key="1">
    <source>
        <dbReference type="EMBL" id="OTG27403.1"/>
    </source>
</evidence>
<gene>
    <name evidence="1" type="ORF">HannXRQ_Chr04g0099631</name>
</gene>
<evidence type="ECO:0000313" key="2">
    <source>
        <dbReference type="Proteomes" id="UP000215914"/>
    </source>
</evidence>
<name>A0A251UWK6_HELAN</name>
<keyword evidence="2" id="KW-1185">Reference proteome</keyword>
<evidence type="ECO:0008006" key="3">
    <source>
        <dbReference type="Google" id="ProtNLM"/>
    </source>
</evidence>
<dbReference type="EMBL" id="CM007893">
    <property type="protein sequence ID" value="OTG27403.1"/>
    <property type="molecule type" value="Genomic_DNA"/>
</dbReference>
<dbReference type="PANTHER" id="PTHR14939">
    <property type="entry name" value="F-BOX ONLY PROTEIN 22"/>
    <property type="match status" value="1"/>
</dbReference>
<dbReference type="AlphaFoldDB" id="A0A251UWK6"/>
<dbReference type="PANTHER" id="PTHR14939:SF5">
    <property type="entry name" value="F-BOX ONLY PROTEIN 22"/>
    <property type="match status" value="1"/>
</dbReference>
<protein>
    <recommendedName>
        <fullName evidence="3">FIST C-domain domain-containing protein</fullName>
    </recommendedName>
</protein>
<dbReference type="GO" id="GO:0032436">
    <property type="term" value="P:positive regulation of proteasomal ubiquitin-dependent protein catabolic process"/>
    <property type="evidence" value="ECO:0000318"/>
    <property type="project" value="GO_Central"/>
</dbReference>
<dbReference type="GO" id="GO:0000209">
    <property type="term" value="P:protein polyubiquitination"/>
    <property type="evidence" value="ECO:0000318"/>
    <property type="project" value="GO_Central"/>
</dbReference>
<reference evidence="2" key="1">
    <citation type="journal article" date="2017" name="Nature">
        <title>The sunflower genome provides insights into oil metabolism, flowering and Asterid evolution.</title>
        <authorList>
            <person name="Badouin H."/>
            <person name="Gouzy J."/>
            <person name="Grassa C.J."/>
            <person name="Murat F."/>
            <person name="Staton S.E."/>
            <person name="Cottret L."/>
            <person name="Lelandais-Briere C."/>
            <person name="Owens G.L."/>
            <person name="Carrere S."/>
            <person name="Mayjonade B."/>
            <person name="Legrand L."/>
            <person name="Gill N."/>
            <person name="Kane N.C."/>
            <person name="Bowers J.E."/>
            <person name="Hubner S."/>
            <person name="Bellec A."/>
            <person name="Berard A."/>
            <person name="Berges H."/>
            <person name="Blanchet N."/>
            <person name="Boniface M.C."/>
            <person name="Brunel D."/>
            <person name="Catrice O."/>
            <person name="Chaidir N."/>
            <person name="Claudel C."/>
            <person name="Donnadieu C."/>
            <person name="Faraut T."/>
            <person name="Fievet G."/>
            <person name="Helmstetter N."/>
            <person name="King M."/>
            <person name="Knapp S.J."/>
            <person name="Lai Z."/>
            <person name="Le Paslier M.C."/>
            <person name="Lippi Y."/>
            <person name="Lorenzon L."/>
            <person name="Mandel J.R."/>
            <person name="Marage G."/>
            <person name="Marchand G."/>
            <person name="Marquand E."/>
            <person name="Bret-Mestries E."/>
            <person name="Morien E."/>
            <person name="Nambeesan S."/>
            <person name="Nguyen T."/>
            <person name="Pegot-Espagnet P."/>
            <person name="Pouilly N."/>
            <person name="Raftis F."/>
            <person name="Sallet E."/>
            <person name="Schiex T."/>
            <person name="Thomas J."/>
            <person name="Vandecasteele C."/>
            <person name="Vares D."/>
            <person name="Vear F."/>
            <person name="Vautrin S."/>
            <person name="Crespi M."/>
            <person name="Mangin B."/>
            <person name="Burke J.M."/>
            <person name="Salse J."/>
            <person name="Munos S."/>
            <person name="Vincourt P."/>
            <person name="Rieseberg L.H."/>
            <person name="Langlade N.B."/>
        </authorList>
    </citation>
    <scope>NUCLEOTIDE SEQUENCE [LARGE SCALE GENOMIC DNA]</scope>
    <source>
        <strain evidence="2">cv. SF193</strain>
    </source>
</reference>
<accession>A0A251UWK6</accession>
<dbReference type="InParanoid" id="A0A251UWK6"/>
<organism evidence="1 2">
    <name type="scientific">Helianthus annuus</name>
    <name type="common">Common sunflower</name>
    <dbReference type="NCBI Taxonomy" id="4232"/>
    <lineage>
        <taxon>Eukaryota</taxon>
        <taxon>Viridiplantae</taxon>
        <taxon>Streptophyta</taxon>
        <taxon>Embryophyta</taxon>
        <taxon>Tracheophyta</taxon>
        <taxon>Spermatophyta</taxon>
        <taxon>Magnoliopsida</taxon>
        <taxon>eudicotyledons</taxon>
        <taxon>Gunneridae</taxon>
        <taxon>Pentapetalae</taxon>
        <taxon>asterids</taxon>
        <taxon>campanulids</taxon>
        <taxon>Asterales</taxon>
        <taxon>Asteraceae</taxon>
        <taxon>Asteroideae</taxon>
        <taxon>Heliantheae alliance</taxon>
        <taxon>Heliantheae</taxon>
        <taxon>Helianthus</taxon>
    </lineage>
</organism>
<proteinExistence type="predicted"/>